<protein>
    <submittedName>
        <fullName evidence="6">F-box only protein 3</fullName>
    </submittedName>
</protein>
<dbReference type="InterPro" id="IPR001810">
    <property type="entry name" value="F-box_dom"/>
</dbReference>
<comment type="pathway">
    <text evidence="1">Protein modification; protein ubiquitination.</text>
</comment>
<dbReference type="Gene3D" id="2.60.40.1470">
    <property type="entry name" value="ApaG domain"/>
    <property type="match status" value="1"/>
</dbReference>
<gene>
    <name evidence="6" type="primary">FBXO3</name>
    <name evidence="6" type="ORF">N1851_031205</name>
</gene>
<dbReference type="InterPro" id="IPR012337">
    <property type="entry name" value="RNaseH-like_sf"/>
</dbReference>
<proteinExistence type="predicted"/>
<dbReference type="PROSITE" id="PS50181">
    <property type="entry name" value="FBOX"/>
    <property type="match status" value="1"/>
</dbReference>
<dbReference type="InterPro" id="IPR037883">
    <property type="entry name" value="Knr4/Smi1-like_sf"/>
</dbReference>
<dbReference type="SUPFAM" id="SSF160631">
    <property type="entry name" value="SMI1/KNR4-like"/>
    <property type="match status" value="1"/>
</dbReference>
<dbReference type="Gene3D" id="3.60.10.10">
    <property type="entry name" value="Endonuclease/exonuclease/phosphatase"/>
    <property type="match status" value="1"/>
</dbReference>
<dbReference type="SUPFAM" id="SSF56219">
    <property type="entry name" value="DNase I-like"/>
    <property type="match status" value="1"/>
</dbReference>
<name>A0AA47NPC0_MERPO</name>
<dbReference type="EMBL" id="JAOPHQ010005998">
    <property type="protein sequence ID" value="KAK0133291.1"/>
    <property type="molecule type" value="Genomic_DNA"/>
</dbReference>
<dbReference type="PROSITE" id="PS51087">
    <property type="entry name" value="APAG"/>
    <property type="match status" value="1"/>
</dbReference>
<dbReference type="InterPro" id="IPR036691">
    <property type="entry name" value="Endo/exonu/phosph_ase_sf"/>
</dbReference>
<dbReference type="Pfam" id="PF09346">
    <property type="entry name" value="SMI1_KNR4"/>
    <property type="match status" value="1"/>
</dbReference>
<evidence type="ECO:0000256" key="2">
    <source>
        <dbReference type="ARBA" id="ARBA00022786"/>
    </source>
</evidence>
<feature type="domain" description="ApaG" evidence="5">
    <location>
        <begin position="1139"/>
        <end position="1273"/>
    </location>
</feature>
<dbReference type="PANTHER" id="PTHR45913:SF21">
    <property type="entry name" value="DUF4371 DOMAIN-CONTAINING PROTEIN"/>
    <property type="match status" value="1"/>
</dbReference>
<keyword evidence="7" id="KW-1185">Reference proteome</keyword>
<organism evidence="6 7">
    <name type="scientific">Merluccius polli</name>
    <name type="common">Benguela hake</name>
    <name type="synonym">Merluccius cadenati</name>
    <dbReference type="NCBI Taxonomy" id="89951"/>
    <lineage>
        <taxon>Eukaryota</taxon>
        <taxon>Metazoa</taxon>
        <taxon>Chordata</taxon>
        <taxon>Craniata</taxon>
        <taxon>Vertebrata</taxon>
        <taxon>Euteleostomi</taxon>
        <taxon>Actinopterygii</taxon>
        <taxon>Neopterygii</taxon>
        <taxon>Teleostei</taxon>
        <taxon>Neoteleostei</taxon>
        <taxon>Acanthomorphata</taxon>
        <taxon>Zeiogadaria</taxon>
        <taxon>Gadariae</taxon>
        <taxon>Gadiformes</taxon>
        <taxon>Gadoidei</taxon>
        <taxon>Merlucciidae</taxon>
        <taxon>Merluccius</taxon>
    </lineage>
</organism>
<evidence type="ECO:0000259" key="5">
    <source>
        <dbReference type="PROSITE" id="PS51087"/>
    </source>
</evidence>
<dbReference type="InterPro" id="IPR036767">
    <property type="entry name" value="ApaG_sf"/>
</dbReference>
<feature type="domain" description="F-box" evidence="4">
    <location>
        <begin position="6"/>
        <end position="55"/>
    </location>
</feature>
<evidence type="ECO:0000256" key="3">
    <source>
        <dbReference type="SAM" id="MobiDB-lite"/>
    </source>
</evidence>
<accession>A0AA47NPC0</accession>
<dbReference type="SUPFAM" id="SSF53098">
    <property type="entry name" value="Ribonuclease H-like"/>
    <property type="match status" value="1"/>
</dbReference>
<dbReference type="SUPFAM" id="SSF110069">
    <property type="entry name" value="ApaG-like"/>
    <property type="match status" value="1"/>
</dbReference>
<dbReference type="Pfam" id="PF04379">
    <property type="entry name" value="DUF525"/>
    <property type="match status" value="1"/>
</dbReference>
<feature type="compositionally biased region" description="Pro residues" evidence="3">
    <location>
        <begin position="988"/>
        <end position="1002"/>
    </location>
</feature>
<feature type="compositionally biased region" description="Acidic residues" evidence="3">
    <location>
        <begin position="1289"/>
        <end position="1299"/>
    </location>
</feature>
<dbReference type="Proteomes" id="UP001174136">
    <property type="component" value="Unassembled WGS sequence"/>
</dbReference>
<sequence>MAASMELRLDTLPSDPLLLILSFLDFRDLFHSDRVDGTLSWQTVFRQYYLDWGRYIQHYAVLKKAWDHLKTFLSQRCPRMIASLKDGAKEEELDSIETQIRFKLPNDYRCSYRLHNGQKLVVPGLMGSMALSNHYRSEDLLDVETAAGGFQQRKGMKQCLPLTFCFHTGLSQYLALDATEGRNLSDIFYHCPDQMAQDPSAIDMFITDKSVCLICGVSLAVGRKCNVEHHFTTIHKTFSQDFPVGTNLRKEKIKELKTQLQRQQSLFTRPVQKATACTEALFKVAHILTKRKKAFTDGSVVKEAMAAVAETLFKDHKCKTEILSAFSDVQIGANTMARRVSALAVDAERQLETDVNRCKWFSIQCDESVDASDTAQLAVFIRMVFEDFTVHEAFFTLLSLKTTTRGVNIYNAVKNYFIERKIPIEKLVSVTTDGAPAMTGRHAGFIARCKADPIINCRGKVLQRFFPLLGEVKVFLEERGEDTILLSDAGWVLDLAFLTDVTEKMNNLNLQLQGKDKYVRNVISAVNAFSAKLAFFIQQLKAKRFQHFSSVANVLETHAGAADALNTDTFCDLLIKLGLEFADRFRGFQKLEPCVTFIANPFMDVNISEISGQMAELFCVDPVEMEMELLNLQNDVHLKSQQHAQHFWSLVEPENYKNLCQAALKIAALFGSTYLCESAFSDMNVIKSKFRTRLTDEHLKDSIRVNLSTSFSDWFTTYVNNVVTGEYPIIRDQIFRYVHDQQCVATTGDISVSVSTSFLPELSSVHPPHFFFTYRIRRRRRRRRERKQKRGRRSGIMLRLRKQPHKPPLPSLYLARSLVQKTDDLELQLAGNVRDCCVPITTETWLHPDIPDASVQLAGRTLLRWDRTKDSCKSRGGGLCIYVHDNWCNNGTIIDRHCSPDVECMSVRCRPFFLPRELTVVIVTAVYIPPDTSVNTALSVLLNTINEQQRAHPDGAHIIAGDFNKANLKTVLPKLYQHVNQTIFPSCFPQPSPPSDAGPGPPQRLSQPGDALSKLQDCFTQTDWDLFVHQELETFTGTFCIGNVTVDKNIQVFPNKKPWMTYQVRTLLRARDAAFRSGDRALYRAARADLKKGIKRAKAAHRLRIESHLSSNNTREVWRGIKDITNFRGCDASTEDLSAPLTEELNCFFARFETPQQQHSSAPAMPPPLPGSHTTPLTMSSSALPEAACQLDSRYWKITNANGNVEEVRGPGVVGEYPVMMPGKVHEYASCTTFSTTSEYMEGHYTFHRLANKEEAFNVLIPRFHMVCPPFRKSIVRSQGSTNDKSLFNDDDSDGDEGDGDLRGINLGGGGAQCPRHV</sequence>
<evidence type="ECO:0000259" key="4">
    <source>
        <dbReference type="PROSITE" id="PS50181"/>
    </source>
</evidence>
<keyword evidence="2" id="KW-0833">Ubl conjugation pathway</keyword>
<dbReference type="InterPro" id="IPR018958">
    <property type="entry name" value="Knr4/Smi1-like_dom"/>
</dbReference>
<dbReference type="InterPro" id="IPR007474">
    <property type="entry name" value="ApaG_domain"/>
</dbReference>
<reference evidence="6" key="1">
    <citation type="journal article" date="2023" name="Front. Mar. Sci.">
        <title>A new Merluccius polli reference genome to investigate the effects of global change in West African waters.</title>
        <authorList>
            <person name="Mateo J.L."/>
            <person name="Blanco-Fernandez C."/>
            <person name="Garcia-Vazquez E."/>
            <person name="Machado-Schiaffino G."/>
        </authorList>
    </citation>
    <scope>NUCLEOTIDE SEQUENCE</scope>
    <source>
        <strain evidence="6">C29</strain>
        <tissue evidence="6">Fin</tissue>
    </source>
</reference>
<evidence type="ECO:0000313" key="6">
    <source>
        <dbReference type="EMBL" id="KAK0133291.1"/>
    </source>
</evidence>
<feature type="region of interest" description="Disordered" evidence="3">
    <location>
        <begin position="1282"/>
        <end position="1318"/>
    </location>
</feature>
<evidence type="ECO:0000256" key="1">
    <source>
        <dbReference type="ARBA" id="ARBA00004906"/>
    </source>
</evidence>
<evidence type="ECO:0000313" key="7">
    <source>
        <dbReference type="Proteomes" id="UP001174136"/>
    </source>
</evidence>
<dbReference type="PANTHER" id="PTHR45913">
    <property type="entry name" value="EPM2A-INTERACTING PROTEIN 1"/>
    <property type="match status" value="1"/>
</dbReference>
<dbReference type="SMART" id="SM00860">
    <property type="entry name" value="SMI1_KNR4"/>
    <property type="match status" value="1"/>
</dbReference>
<comment type="caution">
    <text evidence="6">The sequence shown here is derived from an EMBL/GenBank/DDBJ whole genome shotgun (WGS) entry which is preliminary data.</text>
</comment>
<feature type="region of interest" description="Disordered" evidence="3">
    <location>
        <begin position="988"/>
        <end position="1009"/>
    </location>
</feature>